<organism evidence="4 5">
    <name type="scientific">Bizionia sediminis</name>
    <dbReference type="NCBI Taxonomy" id="1737064"/>
    <lineage>
        <taxon>Bacteria</taxon>
        <taxon>Pseudomonadati</taxon>
        <taxon>Bacteroidota</taxon>
        <taxon>Flavobacteriia</taxon>
        <taxon>Flavobacteriales</taxon>
        <taxon>Flavobacteriaceae</taxon>
        <taxon>Bizionia</taxon>
    </lineage>
</organism>
<dbReference type="InterPro" id="IPR046947">
    <property type="entry name" value="LytR-like"/>
</dbReference>
<dbReference type="PANTHER" id="PTHR37299:SF1">
    <property type="entry name" value="STAGE 0 SPORULATION PROTEIN A HOMOLOG"/>
    <property type="match status" value="1"/>
</dbReference>
<dbReference type="Pfam" id="PF04397">
    <property type="entry name" value="LytTR"/>
    <property type="match status" value="1"/>
</dbReference>
<dbReference type="Gene3D" id="3.40.50.2300">
    <property type="match status" value="1"/>
</dbReference>
<name>A0ABW5KU80_9FLAO</name>
<sequence>MNYIIIDDEATARTIIKGLSNAHDSLKFEAEFSNPIEALKYLNSHQVDVIFLDIHMPGFSGFDFIQTLKFQPKIILTTSDANFAIKAFEYPLVIDYLVKPIQAERFNKMVKKLETQITQAPKTEGNDDYLFVSVKKRLVKIQLQDLCYLESNGDYVNFVTETDSYPVHTTLKSIASKLPDDVFCKAHRSYVVNILKIEQIQDNTIRVGNAHIPLGKTNKADFLKRLNFL</sequence>
<accession>A0ABW5KU80</accession>
<comment type="caution">
    <text evidence="4">The sequence shown here is derived from an EMBL/GenBank/DDBJ whole genome shotgun (WGS) entry which is preliminary data.</text>
</comment>
<keyword evidence="5" id="KW-1185">Reference proteome</keyword>
<protein>
    <submittedName>
        <fullName evidence="4">LytR/AlgR family response regulator transcription factor</fullName>
    </submittedName>
</protein>
<evidence type="ECO:0000313" key="4">
    <source>
        <dbReference type="EMBL" id="MFD2551142.1"/>
    </source>
</evidence>
<dbReference type="EMBL" id="JBHULS010000002">
    <property type="protein sequence ID" value="MFD2551142.1"/>
    <property type="molecule type" value="Genomic_DNA"/>
</dbReference>
<evidence type="ECO:0000313" key="5">
    <source>
        <dbReference type="Proteomes" id="UP001597472"/>
    </source>
</evidence>
<dbReference type="SUPFAM" id="SSF52172">
    <property type="entry name" value="CheY-like"/>
    <property type="match status" value="1"/>
</dbReference>
<dbReference type="PROSITE" id="PS50930">
    <property type="entry name" value="HTH_LYTTR"/>
    <property type="match status" value="1"/>
</dbReference>
<evidence type="ECO:0000259" key="2">
    <source>
        <dbReference type="PROSITE" id="PS50110"/>
    </source>
</evidence>
<dbReference type="Gene3D" id="2.40.50.1020">
    <property type="entry name" value="LytTr DNA-binding domain"/>
    <property type="match status" value="1"/>
</dbReference>
<evidence type="ECO:0000256" key="1">
    <source>
        <dbReference type="PROSITE-ProRule" id="PRU00169"/>
    </source>
</evidence>
<dbReference type="Proteomes" id="UP001597472">
    <property type="component" value="Unassembled WGS sequence"/>
</dbReference>
<dbReference type="InterPro" id="IPR011006">
    <property type="entry name" value="CheY-like_superfamily"/>
</dbReference>
<dbReference type="InterPro" id="IPR001789">
    <property type="entry name" value="Sig_transdc_resp-reg_receiver"/>
</dbReference>
<feature type="domain" description="HTH LytTR-type" evidence="3">
    <location>
        <begin position="130"/>
        <end position="201"/>
    </location>
</feature>
<feature type="modified residue" description="4-aspartylphosphate" evidence="1">
    <location>
        <position position="53"/>
    </location>
</feature>
<dbReference type="PANTHER" id="PTHR37299">
    <property type="entry name" value="TRANSCRIPTIONAL REGULATOR-RELATED"/>
    <property type="match status" value="1"/>
</dbReference>
<keyword evidence="1" id="KW-0597">Phosphoprotein</keyword>
<proteinExistence type="predicted"/>
<dbReference type="SMART" id="SM00850">
    <property type="entry name" value="LytTR"/>
    <property type="match status" value="1"/>
</dbReference>
<dbReference type="SMART" id="SM00448">
    <property type="entry name" value="REC"/>
    <property type="match status" value="1"/>
</dbReference>
<dbReference type="Pfam" id="PF00072">
    <property type="entry name" value="Response_reg"/>
    <property type="match status" value="1"/>
</dbReference>
<evidence type="ECO:0000259" key="3">
    <source>
        <dbReference type="PROSITE" id="PS50930"/>
    </source>
</evidence>
<dbReference type="PROSITE" id="PS50110">
    <property type="entry name" value="RESPONSE_REGULATORY"/>
    <property type="match status" value="1"/>
</dbReference>
<dbReference type="InterPro" id="IPR007492">
    <property type="entry name" value="LytTR_DNA-bd_dom"/>
</dbReference>
<gene>
    <name evidence="4" type="ORF">ACFSQP_04875</name>
</gene>
<feature type="domain" description="Response regulatory" evidence="2">
    <location>
        <begin position="2"/>
        <end position="114"/>
    </location>
</feature>
<reference evidence="5" key="1">
    <citation type="journal article" date="2019" name="Int. J. Syst. Evol. Microbiol.">
        <title>The Global Catalogue of Microorganisms (GCM) 10K type strain sequencing project: providing services to taxonomists for standard genome sequencing and annotation.</title>
        <authorList>
            <consortium name="The Broad Institute Genomics Platform"/>
            <consortium name="The Broad Institute Genome Sequencing Center for Infectious Disease"/>
            <person name="Wu L."/>
            <person name="Ma J."/>
        </authorList>
    </citation>
    <scope>NUCLEOTIDE SEQUENCE [LARGE SCALE GENOMIC DNA]</scope>
    <source>
        <strain evidence="5">KCTC 42587</strain>
    </source>
</reference>
<dbReference type="RefSeq" id="WP_376892249.1">
    <property type="nucleotide sequence ID" value="NZ_JBHULS010000002.1"/>
</dbReference>